<evidence type="ECO:0000313" key="2">
    <source>
        <dbReference type="EMBL" id="EYF03527.1"/>
    </source>
</evidence>
<feature type="region of interest" description="Disordered" evidence="1">
    <location>
        <begin position="1"/>
        <end position="37"/>
    </location>
</feature>
<dbReference type="EMBL" id="ASRX01000045">
    <property type="protein sequence ID" value="EYF03527.1"/>
    <property type="molecule type" value="Genomic_DNA"/>
</dbReference>
<accession>A0A017T3H3</accession>
<dbReference type="Proteomes" id="UP000019678">
    <property type="component" value="Unassembled WGS sequence"/>
</dbReference>
<comment type="caution">
    <text evidence="2">The sequence shown here is derived from an EMBL/GenBank/DDBJ whole genome shotgun (WGS) entry which is preliminary data.</text>
</comment>
<gene>
    <name evidence="2" type="ORF">CAP_5511</name>
</gene>
<organism evidence="2 3">
    <name type="scientific">Chondromyces apiculatus DSM 436</name>
    <dbReference type="NCBI Taxonomy" id="1192034"/>
    <lineage>
        <taxon>Bacteria</taxon>
        <taxon>Pseudomonadati</taxon>
        <taxon>Myxococcota</taxon>
        <taxon>Polyangia</taxon>
        <taxon>Polyangiales</taxon>
        <taxon>Polyangiaceae</taxon>
        <taxon>Chondromyces</taxon>
    </lineage>
</organism>
<name>A0A017T3H3_9BACT</name>
<evidence type="ECO:0000256" key="1">
    <source>
        <dbReference type="SAM" id="MobiDB-lite"/>
    </source>
</evidence>
<reference evidence="2 3" key="1">
    <citation type="submission" date="2013-05" db="EMBL/GenBank/DDBJ databases">
        <title>Genome assembly of Chondromyces apiculatus DSM 436.</title>
        <authorList>
            <person name="Sharma G."/>
            <person name="Khatri I."/>
            <person name="Kaur C."/>
            <person name="Mayilraj S."/>
            <person name="Subramanian S."/>
        </authorList>
    </citation>
    <scope>NUCLEOTIDE SEQUENCE [LARGE SCALE GENOMIC DNA]</scope>
    <source>
        <strain evidence="2 3">DSM 436</strain>
    </source>
</reference>
<keyword evidence="3" id="KW-1185">Reference proteome</keyword>
<dbReference type="AlphaFoldDB" id="A0A017T3H3"/>
<protein>
    <submittedName>
        <fullName evidence="2">Uncharacterized protein</fullName>
    </submittedName>
</protein>
<proteinExistence type="predicted"/>
<evidence type="ECO:0000313" key="3">
    <source>
        <dbReference type="Proteomes" id="UP000019678"/>
    </source>
</evidence>
<sequence length="37" mass="4173">MAEHVRHIADPGCQPQAKDSSPFMASALPSCRHRRFH</sequence>
<dbReference type="STRING" id="1192034.CAP_5511"/>